<comment type="similarity">
    <text evidence="2">Belongs to the CAMTA family.</text>
</comment>
<dbReference type="GO" id="GO:0009409">
    <property type="term" value="P:response to cold"/>
    <property type="evidence" value="ECO:0007669"/>
    <property type="project" value="UniProtKB-ARBA"/>
</dbReference>
<dbReference type="SUPFAM" id="SSF48403">
    <property type="entry name" value="Ankyrin repeat"/>
    <property type="match status" value="1"/>
</dbReference>
<dbReference type="InterPro" id="IPR005559">
    <property type="entry name" value="CG-1_dom"/>
</dbReference>
<dbReference type="Gene3D" id="1.25.40.20">
    <property type="entry name" value="Ankyrin repeat-containing domain"/>
    <property type="match status" value="1"/>
</dbReference>
<dbReference type="SUPFAM" id="SSF52540">
    <property type="entry name" value="P-loop containing nucleoside triphosphate hydrolases"/>
    <property type="match status" value="1"/>
</dbReference>
<name>A0AA88D9X8_FICCA</name>
<evidence type="ECO:0000256" key="3">
    <source>
        <dbReference type="ARBA" id="ARBA00022553"/>
    </source>
</evidence>
<feature type="domain" description="CG-1" evidence="17">
    <location>
        <begin position="15"/>
        <end position="141"/>
    </location>
</feature>
<dbReference type="PROSITE" id="PS51437">
    <property type="entry name" value="CG_1"/>
    <property type="match status" value="1"/>
</dbReference>
<keyword evidence="13" id="KW-0804">Transcription</keyword>
<dbReference type="SUPFAM" id="SSF81296">
    <property type="entry name" value="E set domains"/>
    <property type="match status" value="1"/>
</dbReference>
<evidence type="ECO:0000313" key="19">
    <source>
        <dbReference type="Proteomes" id="UP001187192"/>
    </source>
</evidence>
<dbReference type="AlphaFoldDB" id="A0AA88D9X8"/>
<sequence length="961" mass="107825">MAEVKRFLPDQQLDLVQILQEAQNRWLRSTEICEILRNYQKFQLTPDPPVTPPAGSLFLFDRKALRYFRKDGHRWRKKKDGKTVKEAHEKLKAGSVDVLHCYYAHGEENENFQRRSYWMLDGQLEHIVLVHYREVKEGYKSGISRLLASPRSQVESPQNSLAPCPAQTSSPVPTGKTYFSPNPNRVDWSGQTLSSKFEDEDSGENPEASSLTQHVFSSTSHDASLLSHGIAGFAELSKIVPNKWYPGSKLYQASGSSIWAGTLSSTRSEDGMHNQKSYIEQPSAADIITHKLSDAKLDGDSGTQHIITSGDRLISDVEIQVETMAAKRDFQRYCDPQMEANFTDQFGEKSEDQDISLPTDGSAELKKLDSFGRWMDKEIGVDCDDSLMASDSGNYWNSIDAQNDDKEVSSLSCRIQLDIDSLGPSLSREQLFSIFDFSPDWAYSGVETKVLIAGRFLDRKKHFAETKWGCMFGKIEVPAEVVTDNVIRCQTPLHASGRVPFYVTCRNRLACSEVREFEYQEKPMRIAINSTPEEELRLQIRLGKLLNLGSEKNPLNCSILDCDNCKLRSTIFSMRINSSHSTPGDTLIQNLLKDKLCQWLVCKIHEEGKGPHVLDDEGQGVIHLAAALGYHWAMGPIVAACVSPNFRDARGRTGLHWASYFGREETVIALVRLGTIPGAVDDPTPARPGGQTAADLASNRGHKGIAGYLAEAYLTSQLSLLNINENQADSVAALIDAESANGTDSKVVSSDLGVDNHFLKRSLAAVRKSSLAAALIQDAFRNLSFRHRQLTKSGDDSDLLALSSLNKVQTFSHFEDYLHSAAKSIQKKYRGWKGRKEFLDMRSRVVKIQAHFRGHQVRKQYKKLVWSVSILEKVILRWRRKGAGLRGFRAEKAVEEASEDIKSGDEYEFLRIGRKQKRAAVEKALARVKSMVHHPEACEQYMRLVSKFEKVENSEVFGSDS</sequence>
<keyword evidence="19" id="KW-1185">Reference proteome</keyword>
<dbReference type="CDD" id="cd23767">
    <property type="entry name" value="IQCD"/>
    <property type="match status" value="1"/>
</dbReference>
<dbReference type="GO" id="GO:0006357">
    <property type="term" value="P:regulation of transcription by RNA polymerase II"/>
    <property type="evidence" value="ECO:0007669"/>
    <property type="project" value="TreeGrafter"/>
</dbReference>
<dbReference type="InterPro" id="IPR027417">
    <property type="entry name" value="P-loop_NTPase"/>
</dbReference>
<organism evidence="18 19">
    <name type="scientific">Ficus carica</name>
    <name type="common">Common fig</name>
    <dbReference type="NCBI Taxonomy" id="3494"/>
    <lineage>
        <taxon>Eukaryota</taxon>
        <taxon>Viridiplantae</taxon>
        <taxon>Streptophyta</taxon>
        <taxon>Embryophyta</taxon>
        <taxon>Tracheophyta</taxon>
        <taxon>Spermatophyta</taxon>
        <taxon>Magnoliopsida</taxon>
        <taxon>eudicotyledons</taxon>
        <taxon>Gunneridae</taxon>
        <taxon>Pentapetalae</taxon>
        <taxon>rosids</taxon>
        <taxon>fabids</taxon>
        <taxon>Rosales</taxon>
        <taxon>Moraceae</taxon>
        <taxon>Ficeae</taxon>
        <taxon>Ficus</taxon>
    </lineage>
</organism>
<dbReference type="PANTHER" id="PTHR23335:SF0">
    <property type="entry name" value="CALMODULIN-BINDING TRANSCRIPTION ACTIVATOR 2-LIKE ISOFORM X1"/>
    <property type="match status" value="1"/>
</dbReference>
<dbReference type="SMART" id="SM01076">
    <property type="entry name" value="CG-1"/>
    <property type="match status" value="1"/>
</dbReference>
<evidence type="ECO:0000256" key="11">
    <source>
        <dbReference type="ARBA" id="ARBA00023125"/>
    </source>
</evidence>
<evidence type="ECO:0000256" key="8">
    <source>
        <dbReference type="ARBA" id="ARBA00023016"/>
    </source>
</evidence>
<dbReference type="InterPro" id="IPR000048">
    <property type="entry name" value="IQ_motif_EF-hand-BS"/>
</dbReference>
<gene>
    <name evidence="18" type="ORF">TIFTF001_020577</name>
</gene>
<dbReference type="Pfam" id="PF01833">
    <property type="entry name" value="TIG"/>
    <property type="match status" value="1"/>
</dbReference>
<dbReference type="InterPro" id="IPR036770">
    <property type="entry name" value="Ankyrin_rpt-contain_sf"/>
</dbReference>
<keyword evidence="6" id="KW-0112">Calmodulin-binding</keyword>
<dbReference type="InterPro" id="IPR002110">
    <property type="entry name" value="Ankyrin_rpt"/>
</dbReference>
<dbReference type="GO" id="GO:0003690">
    <property type="term" value="F:double-stranded DNA binding"/>
    <property type="evidence" value="ECO:0007669"/>
    <property type="project" value="TreeGrafter"/>
</dbReference>
<dbReference type="FunFam" id="2.60.40.10:FF:000314">
    <property type="entry name" value="Calmodulin-binding transcription activator 2"/>
    <property type="match status" value="1"/>
</dbReference>
<dbReference type="GO" id="GO:0005634">
    <property type="term" value="C:nucleus"/>
    <property type="evidence" value="ECO:0007669"/>
    <property type="project" value="UniProtKB-SubCell"/>
</dbReference>
<dbReference type="Proteomes" id="UP001187192">
    <property type="component" value="Unassembled WGS sequence"/>
</dbReference>
<evidence type="ECO:0000256" key="2">
    <source>
        <dbReference type="ARBA" id="ARBA00008267"/>
    </source>
</evidence>
<evidence type="ECO:0000256" key="9">
    <source>
        <dbReference type="ARBA" id="ARBA00023043"/>
    </source>
</evidence>
<evidence type="ECO:0000259" key="17">
    <source>
        <dbReference type="PROSITE" id="PS51437"/>
    </source>
</evidence>
<dbReference type="Pfam" id="PF03859">
    <property type="entry name" value="CG-1"/>
    <property type="match status" value="1"/>
</dbReference>
<accession>A0AA88D9X8</accession>
<dbReference type="EMBL" id="BTGU01000037">
    <property type="protein sequence ID" value="GMN51428.1"/>
    <property type="molecule type" value="Genomic_DNA"/>
</dbReference>
<keyword evidence="8" id="KW-0346">Stress response</keyword>
<keyword evidence="4" id="KW-0677">Repeat</keyword>
<dbReference type="PROSITE" id="PS50096">
    <property type="entry name" value="IQ"/>
    <property type="match status" value="2"/>
</dbReference>
<evidence type="ECO:0000256" key="5">
    <source>
        <dbReference type="ARBA" id="ARBA00022837"/>
    </source>
</evidence>
<evidence type="ECO:0000256" key="7">
    <source>
        <dbReference type="ARBA" id="ARBA00023015"/>
    </source>
</evidence>
<dbReference type="InterPro" id="IPR014756">
    <property type="entry name" value="Ig_E-set"/>
</dbReference>
<dbReference type="InterPro" id="IPR013783">
    <property type="entry name" value="Ig-like_fold"/>
</dbReference>
<keyword evidence="10" id="KW-0175">Coiled coil</keyword>
<feature type="region of interest" description="Disordered" evidence="16">
    <location>
        <begin position="150"/>
        <end position="190"/>
    </location>
</feature>
<keyword evidence="7" id="KW-0805">Transcription regulation</keyword>
<protein>
    <recommendedName>
        <fullName evidence="17">CG-1 domain-containing protein</fullName>
    </recommendedName>
</protein>
<keyword evidence="9 15" id="KW-0040">ANK repeat</keyword>
<keyword evidence="12" id="KW-0010">Activator</keyword>
<evidence type="ECO:0000256" key="16">
    <source>
        <dbReference type="SAM" id="MobiDB-lite"/>
    </source>
</evidence>
<dbReference type="GO" id="GO:0003712">
    <property type="term" value="F:transcription coregulator activity"/>
    <property type="evidence" value="ECO:0007669"/>
    <property type="project" value="TreeGrafter"/>
</dbReference>
<evidence type="ECO:0000256" key="1">
    <source>
        <dbReference type="ARBA" id="ARBA00004123"/>
    </source>
</evidence>
<dbReference type="GO" id="GO:0005516">
    <property type="term" value="F:calmodulin binding"/>
    <property type="evidence" value="ECO:0007669"/>
    <property type="project" value="UniProtKB-KW"/>
</dbReference>
<evidence type="ECO:0000256" key="13">
    <source>
        <dbReference type="ARBA" id="ARBA00023163"/>
    </source>
</evidence>
<dbReference type="InterPro" id="IPR002909">
    <property type="entry name" value="IPT_dom"/>
</dbReference>
<evidence type="ECO:0000256" key="15">
    <source>
        <dbReference type="PROSITE-ProRule" id="PRU00023"/>
    </source>
</evidence>
<dbReference type="Gene3D" id="1.20.5.190">
    <property type="match status" value="1"/>
</dbReference>
<evidence type="ECO:0000256" key="14">
    <source>
        <dbReference type="ARBA" id="ARBA00023242"/>
    </source>
</evidence>
<evidence type="ECO:0000256" key="10">
    <source>
        <dbReference type="ARBA" id="ARBA00023054"/>
    </source>
</evidence>
<comment type="subcellular location">
    <subcellularLocation>
        <location evidence="1">Nucleus</location>
    </subcellularLocation>
</comment>
<dbReference type="PROSITE" id="PS50088">
    <property type="entry name" value="ANK_REPEAT"/>
    <property type="match status" value="1"/>
</dbReference>
<evidence type="ECO:0000256" key="12">
    <source>
        <dbReference type="ARBA" id="ARBA00023159"/>
    </source>
</evidence>
<proteinExistence type="inferred from homology"/>
<evidence type="ECO:0000313" key="18">
    <source>
        <dbReference type="EMBL" id="GMN51428.1"/>
    </source>
</evidence>
<feature type="repeat" description="ANK" evidence="15">
    <location>
        <begin position="650"/>
        <end position="682"/>
    </location>
</feature>
<dbReference type="Gramene" id="FCD_00031557-RA">
    <property type="protein sequence ID" value="FCD_00031557-RA:cds"/>
    <property type="gene ID" value="FCD_00031557"/>
</dbReference>
<dbReference type="PANTHER" id="PTHR23335">
    <property type="entry name" value="CALMODULIN-BINDING TRANSCRIPTION ACTIVATOR CAMTA"/>
    <property type="match status" value="1"/>
</dbReference>
<reference evidence="18" key="1">
    <citation type="submission" date="2023-07" db="EMBL/GenBank/DDBJ databases">
        <title>draft genome sequence of fig (Ficus carica).</title>
        <authorList>
            <person name="Takahashi T."/>
            <person name="Nishimura K."/>
        </authorList>
    </citation>
    <scope>NUCLEOTIDE SEQUENCE</scope>
</reference>
<keyword evidence="3" id="KW-0597">Phosphoprotein</keyword>
<evidence type="ECO:0000256" key="4">
    <source>
        <dbReference type="ARBA" id="ARBA00022737"/>
    </source>
</evidence>
<dbReference type="SMART" id="SM00015">
    <property type="entry name" value="IQ"/>
    <property type="match status" value="2"/>
</dbReference>
<keyword evidence="11" id="KW-0238">DNA-binding</keyword>
<dbReference type="Pfam" id="PF00612">
    <property type="entry name" value="IQ"/>
    <property type="match status" value="2"/>
</dbReference>
<keyword evidence="5" id="KW-0106">Calcium</keyword>
<dbReference type="Gene3D" id="2.60.40.10">
    <property type="entry name" value="Immunoglobulins"/>
    <property type="match status" value="1"/>
</dbReference>
<evidence type="ECO:0000256" key="6">
    <source>
        <dbReference type="ARBA" id="ARBA00022860"/>
    </source>
</evidence>
<dbReference type="FunFam" id="1.20.5.190:FF:000003">
    <property type="entry name" value="Calmodulin-binding transcription activator 2"/>
    <property type="match status" value="1"/>
</dbReference>
<comment type="caution">
    <text evidence="18">The sequence shown here is derived from an EMBL/GenBank/DDBJ whole genome shotgun (WGS) entry which is preliminary data.</text>
</comment>
<keyword evidence="14" id="KW-0539">Nucleus</keyword>